<evidence type="ECO:0000313" key="4">
    <source>
        <dbReference type="Proteomes" id="UP001489004"/>
    </source>
</evidence>
<protein>
    <recommendedName>
        <fullName evidence="2">ATPase domain-containing protein</fullName>
    </recommendedName>
</protein>
<gene>
    <name evidence="3" type="ORF">WJX72_004593</name>
</gene>
<organism evidence="3 4">
    <name type="scientific">[Myrmecia] bisecta</name>
    <dbReference type="NCBI Taxonomy" id="41462"/>
    <lineage>
        <taxon>Eukaryota</taxon>
        <taxon>Viridiplantae</taxon>
        <taxon>Chlorophyta</taxon>
        <taxon>core chlorophytes</taxon>
        <taxon>Trebouxiophyceae</taxon>
        <taxon>Trebouxiales</taxon>
        <taxon>Trebouxiaceae</taxon>
        <taxon>Myrmecia</taxon>
    </lineage>
</organism>
<dbReference type="InterPro" id="IPR011579">
    <property type="entry name" value="ATPase_dom"/>
</dbReference>
<dbReference type="Proteomes" id="UP001489004">
    <property type="component" value="Unassembled WGS sequence"/>
</dbReference>
<dbReference type="AlphaFoldDB" id="A0AAW1QEY2"/>
<evidence type="ECO:0000313" key="3">
    <source>
        <dbReference type="EMBL" id="KAK9819969.1"/>
    </source>
</evidence>
<dbReference type="PANTHER" id="PTHR37096">
    <property type="entry name" value="YALI0E33429P"/>
    <property type="match status" value="1"/>
</dbReference>
<dbReference type="Pfam" id="PF01637">
    <property type="entry name" value="ATPase_2"/>
    <property type="match status" value="1"/>
</dbReference>
<dbReference type="PANTHER" id="PTHR37096:SF1">
    <property type="entry name" value="AAA+ ATPASE DOMAIN-CONTAINING PROTEIN"/>
    <property type="match status" value="1"/>
</dbReference>
<keyword evidence="4" id="KW-1185">Reference proteome</keyword>
<dbReference type="InterPro" id="IPR027417">
    <property type="entry name" value="P-loop_NTPase"/>
</dbReference>
<dbReference type="SUPFAM" id="SSF52540">
    <property type="entry name" value="P-loop containing nucleoside triphosphate hydrolases"/>
    <property type="match status" value="1"/>
</dbReference>
<feature type="region of interest" description="Disordered" evidence="1">
    <location>
        <begin position="1"/>
        <end position="25"/>
    </location>
</feature>
<feature type="region of interest" description="Disordered" evidence="1">
    <location>
        <begin position="38"/>
        <end position="58"/>
    </location>
</feature>
<comment type="caution">
    <text evidence="3">The sequence shown here is derived from an EMBL/GenBank/DDBJ whole genome shotgun (WGS) entry which is preliminary data.</text>
</comment>
<dbReference type="Gene3D" id="3.40.50.300">
    <property type="entry name" value="P-loop containing nucleotide triphosphate hydrolases"/>
    <property type="match status" value="1"/>
</dbReference>
<dbReference type="InterPro" id="IPR051667">
    <property type="entry name" value="Archaeal_ATPase_domain"/>
</dbReference>
<evidence type="ECO:0000259" key="2">
    <source>
        <dbReference type="Pfam" id="PF01637"/>
    </source>
</evidence>
<dbReference type="EMBL" id="JALJOR010000003">
    <property type="protein sequence ID" value="KAK9819969.1"/>
    <property type="molecule type" value="Genomic_DNA"/>
</dbReference>
<proteinExistence type="predicted"/>
<feature type="domain" description="ATPase" evidence="2">
    <location>
        <begin position="101"/>
        <end position="261"/>
    </location>
</feature>
<dbReference type="GO" id="GO:0005524">
    <property type="term" value="F:ATP binding"/>
    <property type="evidence" value="ECO:0007669"/>
    <property type="project" value="InterPro"/>
</dbReference>
<name>A0AAW1QEY2_9CHLO</name>
<evidence type="ECO:0000256" key="1">
    <source>
        <dbReference type="SAM" id="MobiDB-lite"/>
    </source>
</evidence>
<reference evidence="3 4" key="1">
    <citation type="journal article" date="2024" name="Nat. Commun.">
        <title>Phylogenomics reveals the evolutionary origins of lichenization in chlorophyte algae.</title>
        <authorList>
            <person name="Puginier C."/>
            <person name="Libourel C."/>
            <person name="Otte J."/>
            <person name="Skaloud P."/>
            <person name="Haon M."/>
            <person name="Grisel S."/>
            <person name="Petersen M."/>
            <person name="Berrin J.G."/>
            <person name="Delaux P.M."/>
            <person name="Dal Grande F."/>
            <person name="Keller J."/>
        </authorList>
    </citation>
    <scope>NUCLEOTIDE SEQUENCE [LARGE SCALE GENOMIC DNA]</scope>
    <source>
        <strain evidence="3 4">SAG 2043</strain>
    </source>
</reference>
<sequence length="505" mass="54408">MESYRKACLRGSLGPGPSGLTSRTGNVRGVITLAPAGGEGAPARMQAGAPSRLRGAPYKATSNCASDLRRATLLPAAGLPRGRSPLSTVCQAEKRRKKPIFDRTREQAELAAWLDSEPASVTLVLGPRSAGKTAIMEAYIDSHSDKDIIYIDCRADDVQTPDNFAAALLKNTQRNAPLIEKLRNVLGAAAGAKFKNGQLTYQSALSEPGPPLITDEFNLLTSWGEEFSRERKTLLSLFVRVSKQRAVSHVVLASSDYASKAWLEQTIGSGFCNIKVIGDFEDQDARAFFDSLRQPITPENDEWMIDDKSWWRIKEVCGGNAGLLRQCALHPFNGDWQVVLDAVYNPILPAVVAGLPPSVEAGFTANQYAAAIKEILGSTHKAVLASSLQSTFGGGGVGEAVLQAMVKANLLAHRLYSDWANDIDKAVFINRTSGLLEPVVIAPTPAHFFCMQKLKLLPETKPGNEKGGKADAGAALDARIASVEQGMIDTQQAQQQVKKDITQLQ</sequence>
<accession>A0AAW1QEY2</accession>